<gene>
    <name evidence="1" type="ORF">GCM10007939_10340</name>
</gene>
<protein>
    <recommendedName>
        <fullName evidence="3">Coenzyme PQQ synthesis protein D (PqqD)</fullName>
    </recommendedName>
</protein>
<dbReference type="Gene3D" id="1.10.10.1150">
    <property type="entry name" value="Coenzyme PQQ synthesis protein D (PqqD)"/>
    <property type="match status" value="1"/>
</dbReference>
<dbReference type="InterPro" id="IPR041881">
    <property type="entry name" value="PqqD_sf"/>
</dbReference>
<keyword evidence="2" id="KW-1185">Reference proteome</keyword>
<dbReference type="RefSeq" id="WP_284376720.1">
    <property type="nucleotide sequence ID" value="NZ_BSNN01000002.1"/>
</dbReference>
<reference evidence="2" key="1">
    <citation type="journal article" date="2019" name="Int. J. Syst. Evol. Microbiol.">
        <title>The Global Catalogue of Microorganisms (GCM) 10K type strain sequencing project: providing services to taxonomists for standard genome sequencing and annotation.</title>
        <authorList>
            <consortium name="The Broad Institute Genomics Platform"/>
            <consortium name="The Broad Institute Genome Sequencing Center for Infectious Disease"/>
            <person name="Wu L."/>
            <person name="Ma J."/>
        </authorList>
    </citation>
    <scope>NUCLEOTIDE SEQUENCE [LARGE SCALE GENOMIC DNA]</scope>
    <source>
        <strain evidence="2">NBRC 110140</strain>
    </source>
</reference>
<dbReference type="Pfam" id="PF05402">
    <property type="entry name" value="PqqD"/>
    <property type="match status" value="1"/>
</dbReference>
<dbReference type="Proteomes" id="UP001156694">
    <property type="component" value="Unassembled WGS sequence"/>
</dbReference>
<evidence type="ECO:0000313" key="2">
    <source>
        <dbReference type="Proteomes" id="UP001156694"/>
    </source>
</evidence>
<organism evidence="1 2">
    <name type="scientific">Amylibacter marinus</name>
    <dbReference type="NCBI Taxonomy" id="1475483"/>
    <lineage>
        <taxon>Bacteria</taxon>
        <taxon>Pseudomonadati</taxon>
        <taxon>Pseudomonadota</taxon>
        <taxon>Alphaproteobacteria</taxon>
        <taxon>Rhodobacterales</taxon>
        <taxon>Paracoccaceae</taxon>
        <taxon>Amylibacter</taxon>
    </lineage>
</organism>
<name>A0ABQ5VU06_9RHOB</name>
<proteinExistence type="predicted"/>
<accession>A0ABQ5VU06</accession>
<dbReference type="EMBL" id="BSNN01000002">
    <property type="protein sequence ID" value="GLQ34751.1"/>
    <property type="molecule type" value="Genomic_DNA"/>
</dbReference>
<evidence type="ECO:0008006" key="3">
    <source>
        <dbReference type="Google" id="ProtNLM"/>
    </source>
</evidence>
<dbReference type="InterPro" id="IPR008792">
    <property type="entry name" value="PQQD"/>
</dbReference>
<evidence type="ECO:0000313" key="1">
    <source>
        <dbReference type="EMBL" id="GLQ34751.1"/>
    </source>
</evidence>
<sequence>MSIYPAHRTEGVIVKKLKDETMIYDLDNHSATCLNAVAGSVWDLCDGAHDVDAILEQSLAQDMASVEVALGQIGQAGLLQQEFISAGPTRREVFGQLIGGARVAAIAAPSVLSMAVPAAAQAMSCIGDGVFGCASVADCCDPDSICLGGVCTSFPGGGA</sequence>
<comment type="caution">
    <text evidence="1">The sequence shown here is derived from an EMBL/GenBank/DDBJ whole genome shotgun (WGS) entry which is preliminary data.</text>
</comment>